<proteinExistence type="predicted"/>
<accession>A0A3E4QNJ9</accession>
<gene>
    <name evidence="1" type="ORF">DXC81_10515</name>
</gene>
<dbReference type="EMBL" id="QSRJ01000017">
    <property type="protein sequence ID" value="RGL07312.1"/>
    <property type="molecule type" value="Genomic_DNA"/>
</dbReference>
<evidence type="ECO:0000313" key="1">
    <source>
        <dbReference type="EMBL" id="RGL07312.1"/>
    </source>
</evidence>
<reference evidence="1 2" key="1">
    <citation type="submission" date="2018-08" db="EMBL/GenBank/DDBJ databases">
        <title>A genome reference for cultivated species of the human gut microbiota.</title>
        <authorList>
            <person name="Zou Y."/>
            <person name="Xue W."/>
            <person name="Luo G."/>
        </authorList>
    </citation>
    <scope>NUCLEOTIDE SEQUENCE [LARGE SCALE GENOMIC DNA]</scope>
    <source>
        <strain evidence="1 2">TF08-14</strain>
    </source>
</reference>
<name>A0A3E4QNJ9_9ACTN</name>
<sequence length="161" mass="18160">MRALQLLSQVRFKSPKNPYWLAALSIETMCRHDVGDSAGESLALSRLDELGRKASAGSPLAKELDKLRARYQVILKDPAAWTLQDAAFIRDGVDRAQSPLEYASWLLDECTWEQLHGDRARVLQIIASLDELKLTPLHKRRRDALAAALRPETNTEQQIDL</sequence>
<evidence type="ECO:0000313" key="2">
    <source>
        <dbReference type="Proteomes" id="UP000260943"/>
    </source>
</evidence>
<dbReference type="AlphaFoldDB" id="A0A3E4QNJ9"/>
<protein>
    <submittedName>
        <fullName evidence="1">Uncharacterized protein</fullName>
    </submittedName>
</protein>
<organism evidence="1 2">
    <name type="scientific">Collinsella tanakaei</name>
    <dbReference type="NCBI Taxonomy" id="626935"/>
    <lineage>
        <taxon>Bacteria</taxon>
        <taxon>Bacillati</taxon>
        <taxon>Actinomycetota</taxon>
        <taxon>Coriobacteriia</taxon>
        <taxon>Coriobacteriales</taxon>
        <taxon>Coriobacteriaceae</taxon>
        <taxon>Collinsella</taxon>
    </lineage>
</organism>
<dbReference type="Proteomes" id="UP000260943">
    <property type="component" value="Unassembled WGS sequence"/>
</dbReference>
<comment type="caution">
    <text evidence="1">The sequence shown here is derived from an EMBL/GenBank/DDBJ whole genome shotgun (WGS) entry which is preliminary data.</text>
</comment>